<comment type="function">
    <text evidence="4">Catalyzes the reductive methylation of 2'-deoxyuridine-5'-monophosphate (dUMP) to 2'-deoxythymidine-5'-monophosphate (dTMP) while utilizing 5,10-methylenetetrahydrofolate (mTHF) as the methyl donor and reductant in the reaction, yielding dihydrofolate (DHF) as a by-product. This enzymatic reaction provides an intracellular de novo source of dTMP, an essential precursor for DNA biosynthesis.</text>
</comment>
<reference evidence="6 7" key="2">
    <citation type="submission" date="2014-09" db="EMBL/GenBank/DDBJ databases">
        <authorList>
            <consortium name="NBRP consortium"/>
            <person name="Sawabe T."/>
            <person name="Meirelles P."/>
            <person name="Nakanishi M."/>
            <person name="Sayaka M."/>
            <person name="Hattori M."/>
            <person name="Ohkuma M."/>
        </authorList>
    </citation>
    <scope>NUCLEOTIDE SEQUENCE [LARGE SCALE GENOMIC DNA]</scope>
    <source>
        <strain evidence="7">JCM19235</strain>
    </source>
</reference>
<feature type="active site" description="Nucleophile" evidence="4">
    <location>
        <position position="154"/>
    </location>
</feature>
<feature type="binding site" description="in other chain" evidence="4">
    <location>
        <position position="192"/>
    </location>
    <ligand>
        <name>dUMP</name>
        <dbReference type="ChEBI" id="CHEBI:246422"/>
        <note>ligand shared between dimeric partners</note>
    </ligand>
</feature>
<evidence type="ECO:0000256" key="3">
    <source>
        <dbReference type="ARBA" id="ARBA00022679"/>
    </source>
</evidence>
<feature type="domain" description="Thymidylate synthase/dCMP hydroxymethylase" evidence="5">
    <location>
        <begin position="2"/>
        <end position="279"/>
    </location>
</feature>
<accession>A0A090SUM3</accession>
<evidence type="ECO:0000313" key="7">
    <source>
        <dbReference type="Proteomes" id="UP000029228"/>
    </source>
</evidence>
<reference evidence="6 7" key="1">
    <citation type="submission" date="2014-09" db="EMBL/GenBank/DDBJ databases">
        <title>Vibrio maritimus JCM 19235. (C45) whole genome shotgun sequence.</title>
        <authorList>
            <person name="Sawabe T."/>
            <person name="Meirelles P."/>
            <person name="Nakanishi M."/>
            <person name="Sayaka M."/>
            <person name="Hattori M."/>
            <person name="Ohkuma M."/>
        </authorList>
    </citation>
    <scope>NUCLEOTIDE SEQUENCE [LARGE SCALE GENOMIC DNA]</scope>
    <source>
        <strain evidence="7">JCM19235</strain>
    </source>
</reference>
<dbReference type="NCBIfam" id="NF002497">
    <property type="entry name" value="PRK01827.1-3"/>
    <property type="match status" value="1"/>
</dbReference>
<feature type="binding site" description="in other chain" evidence="4">
    <location>
        <begin position="222"/>
        <end position="224"/>
    </location>
    <ligand>
        <name>dUMP</name>
        <dbReference type="ChEBI" id="CHEBI:246422"/>
        <note>ligand shared between dimeric partners</note>
    </ligand>
</feature>
<feature type="binding site" description="in other chain" evidence="4">
    <location>
        <begin position="181"/>
        <end position="184"/>
    </location>
    <ligand>
        <name>dUMP</name>
        <dbReference type="ChEBI" id="CHEBI:246422"/>
        <note>ligand shared between dimeric partners</note>
    </ligand>
</feature>
<keyword evidence="3 4" id="KW-0808">Transferase</keyword>
<dbReference type="GO" id="GO:0006235">
    <property type="term" value="P:dTTP biosynthetic process"/>
    <property type="evidence" value="ECO:0007669"/>
    <property type="project" value="UniProtKB-UniRule"/>
</dbReference>
<dbReference type="InterPro" id="IPR023451">
    <property type="entry name" value="Thymidate_synth/dCMP_Mease_dom"/>
</dbReference>
<evidence type="ECO:0000313" key="6">
    <source>
        <dbReference type="EMBL" id="GAL23007.1"/>
    </source>
</evidence>
<keyword evidence="2 4" id="KW-0489">Methyltransferase</keyword>
<evidence type="ECO:0000256" key="2">
    <source>
        <dbReference type="ARBA" id="ARBA00022603"/>
    </source>
</evidence>
<dbReference type="PANTHER" id="PTHR11548">
    <property type="entry name" value="THYMIDYLATE SYNTHASE 1"/>
    <property type="match status" value="1"/>
</dbReference>
<dbReference type="PANTHER" id="PTHR11548:SF1">
    <property type="entry name" value="THYMIDYLATE SYNTHASE 1"/>
    <property type="match status" value="1"/>
</dbReference>
<comment type="catalytic activity">
    <reaction evidence="4">
        <text>dUMP + (6R)-5,10-methylene-5,6,7,8-tetrahydrofolate = 7,8-dihydrofolate + dTMP</text>
        <dbReference type="Rhea" id="RHEA:12104"/>
        <dbReference type="ChEBI" id="CHEBI:15636"/>
        <dbReference type="ChEBI" id="CHEBI:57451"/>
        <dbReference type="ChEBI" id="CHEBI:63528"/>
        <dbReference type="ChEBI" id="CHEBI:246422"/>
        <dbReference type="EC" id="2.1.1.45"/>
    </reaction>
</comment>
<name>A0A090SUM3_9VIBR</name>
<proteinExistence type="inferred from homology"/>
<evidence type="ECO:0000259" key="5">
    <source>
        <dbReference type="Pfam" id="PF00303"/>
    </source>
</evidence>
<feature type="binding site" evidence="4">
    <location>
        <position position="278"/>
    </location>
    <ligand>
        <name>(6R)-5,10-methylene-5,6,7,8-tetrahydrofolate</name>
        <dbReference type="ChEBI" id="CHEBI:15636"/>
    </ligand>
</feature>
<dbReference type="EC" id="2.1.1.45" evidence="1 4"/>
<dbReference type="GO" id="GO:0032259">
    <property type="term" value="P:methylation"/>
    <property type="evidence" value="ECO:0007669"/>
    <property type="project" value="UniProtKB-KW"/>
</dbReference>
<sequence>MKQYLELARKVIEEGYYEQNRTGVATTQIFGTQARFDLTDNKIAAVTTKKIHHKSVIHELLWMIAGDTNVKYLQENGVRIWNEWADADGELGPVYGAQWRKWTTFKKKGMGHHKIVVDQLADVIQKLRAAPQDRRIILSAWNVGDLPDMNLPPCHMMFQVDSEPASEEGGKRKLRLQMYQRSVDVFLGLPFNLEFYSILAHMLAHITNHEAVELIHVGGNVHIYENHMKQIKTQIKRKPKASATLTLNPDIKEIDDFTFDDITIEGYTSHAALTGKVAV</sequence>
<dbReference type="InterPro" id="IPR036926">
    <property type="entry name" value="Thymidate_synth/dCMP_Mease_sf"/>
</dbReference>
<comment type="caution">
    <text evidence="6">The sequence shown here is derived from an EMBL/GenBank/DDBJ whole genome shotgun (WGS) entry which is preliminary data.</text>
</comment>
<gene>
    <name evidence="4" type="primary">thyA</name>
    <name evidence="6" type="ORF">JCM19235_1308</name>
</gene>
<protein>
    <recommendedName>
        <fullName evidence="1 4">Thymidylate synthase</fullName>
        <shortName evidence="4">TS</shortName>
        <shortName evidence="4">TSase</shortName>
        <ecNumber evidence="1 4">2.1.1.45</ecNumber>
    </recommendedName>
</protein>
<dbReference type="GO" id="GO:0004799">
    <property type="term" value="F:thymidylate synthase activity"/>
    <property type="evidence" value="ECO:0007669"/>
    <property type="project" value="UniProtKB-UniRule"/>
</dbReference>
<evidence type="ECO:0000256" key="4">
    <source>
        <dbReference type="HAMAP-Rule" id="MF_00008"/>
    </source>
</evidence>
<dbReference type="STRING" id="990268.JCM19235_1308"/>
<dbReference type="PRINTS" id="PR00108">
    <property type="entry name" value="THYMDSNTHASE"/>
</dbReference>
<feature type="binding site" description="in other chain" evidence="4">
    <location>
        <position position="21"/>
    </location>
    <ligand>
        <name>dUMP</name>
        <dbReference type="ChEBI" id="CHEBI:246422"/>
        <note>ligand shared between dimeric partners</note>
    </ligand>
</feature>
<dbReference type="UniPathway" id="UPA00575"/>
<comment type="pathway">
    <text evidence="4">Pyrimidine metabolism; dTTP biosynthesis.</text>
</comment>
<dbReference type="GO" id="GO:0006231">
    <property type="term" value="P:dTMP biosynthetic process"/>
    <property type="evidence" value="ECO:0007669"/>
    <property type="project" value="UniProtKB-UniRule"/>
</dbReference>
<dbReference type="SUPFAM" id="SSF55831">
    <property type="entry name" value="Thymidylate synthase/dCMP hydroxymethylase"/>
    <property type="match status" value="1"/>
</dbReference>
<feature type="binding site" evidence="4">
    <location>
        <begin position="134"/>
        <end position="135"/>
    </location>
    <ligand>
        <name>dUMP</name>
        <dbReference type="ChEBI" id="CHEBI:246422"/>
        <note>ligand shared between dimeric partners</note>
    </ligand>
</feature>
<keyword evidence="4" id="KW-0545">Nucleotide biosynthesis</keyword>
<dbReference type="OrthoDB" id="9774633at2"/>
<dbReference type="InterPro" id="IPR045097">
    <property type="entry name" value="Thymidate_synth/dCMP_Mease"/>
</dbReference>
<dbReference type="Gene3D" id="3.30.572.10">
    <property type="entry name" value="Thymidylate synthase/dCMP hydroxymethylase domain"/>
    <property type="match status" value="1"/>
</dbReference>
<dbReference type="Proteomes" id="UP000029228">
    <property type="component" value="Unassembled WGS sequence"/>
</dbReference>
<comment type="similarity">
    <text evidence="4">Belongs to the thymidylate synthase family. Bacterial-type ThyA subfamily.</text>
</comment>
<comment type="subunit">
    <text evidence="4">Homodimer.</text>
</comment>
<keyword evidence="4" id="KW-0963">Cytoplasm</keyword>
<feature type="binding site" evidence="4">
    <location>
        <position position="52"/>
    </location>
    <ligand>
        <name>(6R)-5,10-methylene-5,6,7,8-tetrahydrofolate</name>
        <dbReference type="ChEBI" id="CHEBI:15636"/>
    </ligand>
</feature>
<dbReference type="Pfam" id="PF00303">
    <property type="entry name" value="Thymidylat_synt"/>
    <property type="match status" value="1"/>
</dbReference>
<dbReference type="NCBIfam" id="TIGR03284">
    <property type="entry name" value="thym_sym"/>
    <property type="match status" value="1"/>
</dbReference>
<dbReference type="AlphaFoldDB" id="A0A090SUM3"/>
<dbReference type="HAMAP" id="MF_00008">
    <property type="entry name" value="Thymidy_synth_bact"/>
    <property type="match status" value="1"/>
</dbReference>
<feature type="binding site" evidence="4">
    <location>
        <position position="184"/>
    </location>
    <ligand>
        <name>(6R)-5,10-methylene-5,6,7,8-tetrahydrofolate</name>
        <dbReference type="ChEBI" id="CHEBI:15636"/>
    </ligand>
</feature>
<keyword evidence="7" id="KW-1185">Reference proteome</keyword>
<organism evidence="6 7">
    <name type="scientific">Vibrio maritimus</name>
    <dbReference type="NCBI Taxonomy" id="990268"/>
    <lineage>
        <taxon>Bacteria</taxon>
        <taxon>Pseudomonadati</taxon>
        <taxon>Pseudomonadota</taxon>
        <taxon>Gammaproteobacteria</taxon>
        <taxon>Vibrionales</taxon>
        <taxon>Vibrionaceae</taxon>
        <taxon>Vibrio</taxon>
    </lineage>
</organism>
<dbReference type="GO" id="GO:0005829">
    <property type="term" value="C:cytosol"/>
    <property type="evidence" value="ECO:0007669"/>
    <property type="project" value="TreeGrafter"/>
</dbReference>
<dbReference type="EMBL" id="BBMR01000017">
    <property type="protein sequence ID" value="GAL23007.1"/>
    <property type="molecule type" value="Genomic_DNA"/>
</dbReference>
<comment type="subcellular location">
    <subcellularLocation>
        <location evidence="4">Cytoplasm</location>
    </subcellularLocation>
</comment>
<dbReference type="InterPro" id="IPR000398">
    <property type="entry name" value="Thymidylate_synthase"/>
</dbReference>
<dbReference type="CDD" id="cd00351">
    <property type="entry name" value="TS_Pyrimidine_HMase"/>
    <property type="match status" value="1"/>
</dbReference>
<evidence type="ECO:0000256" key="1">
    <source>
        <dbReference type="ARBA" id="ARBA00011947"/>
    </source>
</evidence>